<keyword evidence="7 11" id="KW-0378">Hydrolase</keyword>
<dbReference type="SMART" id="SM00358">
    <property type="entry name" value="DSRM"/>
    <property type="match status" value="1"/>
</dbReference>
<reference evidence="14 15" key="1">
    <citation type="submission" date="2022-01" db="EMBL/GenBank/DDBJ databases">
        <title>Flavihumibacter sp. nov., isolated from sediment of a river.</title>
        <authorList>
            <person name="Liu H."/>
        </authorList>
    </citation>
    <scope>NUCLEOTIDE SEQUENCE [LARGE SCALE GENOMIC DNA]</scope>
    <source>
        <strain evidence="14 15">RY-1</strain>
    </source>
</reference>
<dbReference type="PANTHER" id="PTHR14950">
    <property type="entry name" value="DICER-RELATED"/>
    <property type="match status" value="1"/>
</dbReference>
<keyword evidence="11" id="KW-0963">Cytoplasm</keyword>
<dbReference type="NCBIfam" id="TIGR02191">
    <property type="entry name" value="RNaseIII"/>
    <property type="match status" value="1"/>
</dbReference>
<dbReference type="EMBL" id="JAKEVY010000005">
    <property type="protein sequence ID" value="MCF1716584.1"/>
    <property type="molecule type" value="Genomic_DNA"/>
</dbReference>
<keyword evidence="11" id="KW-0698">rRNA processing</keyword>
<keyword evidence="4 11" id="KW-0540">Nuclease</keyword>
<keyword evidence="6 11" id="KW-0255">Endonuclease</keyword>
<keyword evidence="15" id="KW-1185">Reference proteome</keyword>
<sequence length="243" mass="27446">MGLFDSILKGSSPETTEFKKQLKNVLGFAPGNTDLYKTALTHRSVKDSSADNNERLEYLGDAILSGIVADFLFKKYPYREEGFLTEMRSKMVNRVTLNEVAIKMGLKKIVYFNKFDNSLKVSQIFGNTLEAVVGAVYLDKGFKKTRTWVLERIILPYMFMDDLENLEINHKNKLYGWANKNGKNLEFETLEEKFEGGRRLFTIGAVVDGQLLAQGKAYNKKDASQVAAQAAVEKLGLNKESET</sequence>
<comment type="caution">
    <text evidence="14">The sequence shown here is derived from an EMBL/GenBank/DDBJ whole genome shotgun (WGS) entry which is preliminary data.</text>
</comment>
<evidence type="ECO:0000256" key="1">
    <source>
        <dbReference type="ARBA" id="ARBA00000109"/>
    </source>
</evidence>
<keyword evidence="3 11" id="KW-0507">mRNA processing</keyword>
<evidence type="ECO:0000259" key="12">
    <source>
        <dbReference type="PROSITE" id="PS50137"/>
    </source>
</evidence>
<keyword evidence="11" id="KW-0819">tRNA processing</keyword>
<dbReference type="SUPFAM" id="SSF54768">
    <property type="entry name" value="dsRNA-binding domain-like"/>
    <property type="match status" value="1"/>
</dbReference>
<feature type="binding site" evidence="11">
    <location>
        <position position="127"/>
    </location>
    <ligand>
        <name>Mg(2+)</name>
        <dbReference type="ChEBI" id="CHEBI:18420"/>
    </ligand>
</feature>
<organism evidence="14 15">
    <name type="scientific">Flavihumibacter fluminis</name>
    <dbReference type="NCBI Taxonomy" id="2909236"/>
    <lineage>
        <taxon>Bacteria</taxon>
        <taxon>Pseudomonadati</taxon>
        <taxon>Bacteroidota</taxon>
        <taxon>Chitinophagia</taxon>
        <taxon>Chitinophagales</taxon>
        <taxon>Chitinophagaceae</taxon>
        <taxon>Flavihumibacter</taxon>
    </lineage>
</organism>
<feature type="active site" evidence="11">
    <location>
        <position position="61"/>
    </location>
</feature>
<dbReference type="RefSeq" id="WP_234867880.1">
    <property type="nucleotide sequence ID" value="NZ_JAKEVY010000005.1"/>
</dbReference>
<evidence type="ECO:0000256" key="10">
    <source>
        <dbReference type="ARBA" id="ARBA00049596"/>
    </source>
</evidence>
<evidence type="ECO:0000256" key="7">
    <source>
        <dbReference type="ARBA" id="ARBA00022801"/>
    </source>
</evidence>
<dbReference type="InterPro" id="IPR000999">
    <property type="entry name" value="RNase_III_dom"/>
</dbReference>
<dbReference type="PROSITE" id="PS50137">
    <property type="entry name" value="DS_RBD"/>
    <property type="match status" value="1"/>
</dbReference>
<dbReference type="InterPro" id="IPR014720">
    <property type="entry name" value="dsRBD_dom"/>
</dbReference>
<protein>
    <recommendedName>
        <fullName evidence="11">Ribonuclease 3</fullName>
        <ecNumber evidence="11">3.1.26.3</ecNumber>
    </recommendedName>
    <alternativeName>
        <fullName evidence="11">Ribonuclease III</fullName>
        <shortName evidence="11">RNase III</shortName>
    </alternativeName>
</protein>
<evidence type="ECO:0000259" key="13">
    <source>
        <dbReference type="PROSITE" id="PS50142"/>
    </source>
</evidence>
<feature type="domain" description="RNase III" evidence="13">
    <location>
        <begin position="19"/>
        <end position="141"/>
    </location>
</feature>
<dbReference type="CDD" id="cd00593">
    <property type="entry name" value="RIBOc"/>
    <property type="match status" value="1"/>
</dbReference>
<dbReference type="PROSITE" id="PS50142">
    <property type="entry name" value="RNASE_3_2"/>
    <property type="match status" value="1"/>
</dbReference>
<comment type="catalytic activity">
    <reaction evidence="1 11">
        <text>Endonucleolytic cleavage to 5'-phosphomonoester.</text>
        <dbReference type="EC" id="3.1.26.3"/>
    </reaction>
</comment>
<keyword evidence="11" id="KW-0699">rRNA-binding</keyword>
<proteinExistence type="inferred from homology"/>
<evidence type="ECO:0000256" key="2">
    <source>
        <dbReference type="ARBA" id="ARBA00010183"/>
    </source>
</evidence>
<evidence type="ECO:0000313" key="14">
    <source>
        <dbReference type="EMBL" id="MCF1716584.1"/>
    </source>
</evidence>
<gene>
    <name evidence="11 14" type="primary">rnc</name>
    <name evidence="14" type="ORF">L0U88_18220</name>
</gene>
<dbReference type="Gene3D" id="3.30.160.20">
    <property type="match status" value="1"/>
</dbReference>
<comment type="function">
    <text evidence="10 11">Digests double-stranded RNA. Involved in the processing of primary rRNA transcript to yield the immediate precursors to the large and small rRNAs (23S and 16S). Processes some mRNAs, and tRNAs when they are encoded in the rRNA operon. Processes pre-crRNA and tracrRNA of type II CRISPR loci if present in the organism.</text>
</comment>
<name>A0ABS9BMZ5_9BACT</name>
<dbReference type="PANTHER" id="PTHR14950:SF37">
    <property type="entry name" value="ENDORIBONUCLEASE DICER"/>
    <property type="match status" value="1"/>
</dbReference>
<dbReference type="GO" id="GO:0004525">
    <property type="term" value="F:ribonuclease III activity"/>
    <property type="evidence" value="ECO:0007669"/>
    <property type="project" value="UniProtKB-EC"/>
</dbReference>
<evidence type="ECO:0000256" key="3">
    <source>
        <dbReference type="ARBA" id="ARBA00022664"/>
    </source>
</evidence>
<dbReference type="Proteomes" id="UP001200145">
    <property type="component" value="Unassembled WGS sequence"/>
</dbReference>
<dbReference type="SMART" id="SM00535">
    <property type="entry name" value="RIBOc"/>
    <property type="match status" value="1"/>
</dbReference>
<evidence type="ECO:0000256" key="11">
    <source>
        <dbReference type="HAMAP-Rule" id="MF_00104"/>
    </source>
</evidence>
<evidence type="ECO:0000256" key="4">
    <source>
        <dbReference type="ARBA" id="ARBA00022722"/>
    </source>
</evidence>
<dbReference type="PROSITE" id="PS00517">
    <property type="entry name" value="RNASE_3_1"/>
    <property type="match status" value="1"/>
</dbReference>
<evidence type="ECO:0000313" key="15">
    <source>
        <dbReference type="Proteomes" id="UP001200145"/>
    </source>
</evidence>
<accession>A0ABS9BMZ5</accession>
<dbReference type="InterPro" id="IPR036389">
    <property type="entry name" value="RNase_III_sf"/>
</dbReference>
<dbReference type="HAMAP" id="MF_00104">
    <property type="entry name" value="RNase_III"/>
    <property type="match status" value="1"/>
</dbReference>
<keyword evidence="5 11" id="KW-0479">Metal-binding</keyword>
<keyword evidence="8 11" id="KW-0460">Magnesium</keyword>
<feature type="domain" description="DRBM" evidence="12">
    <location>
        <begin position="169"/>
        <end position="237"/>
    </location>
</feature>
<feature type="binding site" evidence="11">
    <location>
        <position position="57"/>
    </location>
    <ligand>
        <name>Mg(2+)</name>
        <dbReference type="ChEBI" id="CHEBI:18420"/>
    </ligand>
</feature>
<dbReference type="Pfam" id="PF00035">
    <property type="entry name" value="dsrm"/>
    <property type="match status" value="1"/>
</dbReference>
<evidence type="ECO:0000256" key="8">
    <source>
        <dbReference type="ARBA" id="ARBA00022842"/>
    </source>
</evidence>
<comment type="subunit">
    <text evidence="11">Homodimer.</text>
</comment>
<dbReference type="Gene3D" id="1.10.1520.10">
    <property type="entry name" value="Ribonuclease III domain"/>
    <property type="match status" value="1"/>
</dbReference>
<keyword evidence="9 11" id="KW-0694">RNA-binding</keyword>
<dbReference type="Pfam" id="PF14622">
    <property type="entry name" value="Ribonucleas_3_3"/>
    <property type="match status" value="1"/>
</dbReference>
<evidence type="ECO:0000256" key="5">
    <source>
        <dbReference type="ARBA" id="ARBA00022723"/>
    </source>
</evidence>
<dbReference type="InterPro" id="IPR011907">
    <property type="entry name" value="RNase_III"/>
</dbReference>
<feature type="binding site" evidence="11">
    <location>
        <position position="130"/>
    </location>
    <ligand>
        <name>Mg(2+)</name>
        <dbReference type="ChEBI" id="CHEBI:18420"/>
    </ligand>
</feature>
<comment type="similarity">
    <text evidence="2">Belongs to the ribonuclease III family.</text>
</comment>
<evidence type="ECO:0000256" key="6">
    <source>
        <dbReference type="ARBA" id="ARBA00022759"/>
    </source>
</evidence>
<comment type="subcellular location">
    <subcellularLocation>
        <location evidence="11">Cytoplasm</location>
    </subcellularLocation>
</comment>
<dbReference type="SUPFAM" id="SSF69065">
    <property type="entry name" value="RNase III domain-like"/>
    <property type="match status" value="1"/>
</dbReference>
<evidence type="ECO:0000256" key="9">
    <source>
        <dbReference type="ARBA" id="ARBA00022884"/>
    </source>
</evidence>
<dbReference type="EC" id="3.1.26.3" evidence="11"/>
<comment type="cofactor">
    <cofactor evidence="11">
        <name>Mg(2+)</name>
        <dbReference type="ChEBI" id="CHEBI:18420"/>
    </cofactor>
</comment>
<feature type="active site" evidence="11">
    <location>
        <position position="130"/>
    </location>
</feature>